<proteinExistence type="predicted"/>
<comment type="caution">
    <text evidence="2">The sequence shown here is derived from an EMBL/GenBank/DDBJ whole genome shotgun (WGS) entry which is preliminary data.</text>
</comment>
<sequence>MDTNNLLSWIYIISFPMTLILLWIWKKRIHHPLLGIGSLCFSLSTFVSLLLMSIPERRWFTIFCHAMCMIGEIYYIYQNWKDI</sequence>
<dbReference type="Proteomes" id="UP000823896">
    <property type="component" value="Unassembled WGS sequence"/>
</dbReference>
<organism evidence="2 3">
    <name type="scientific">Candidatus Merdibacter merdavium</name>
    <dbReference type="NCBI Taxonomy" id="2838692"/>
    <lineage>
        <taxon>Bacteria</taxon>
        <taxon>Bacillati</taxon>
        <taxon>Bacillota</taxon>
        <taxon>Erysipelotrichia</taxon>
        <taxon>Erysipelotrichales</taxon>
        <taxon>Erysipelotrichaceae</taxon>
        <taxon>Merdibacter</taxon>
    </lineage>
</organism>
<dbReference type="AlphaFoldDB" id="A0A9D2SVJ7"/>
<evidence type="ECO:0000313" key="2">
    <source>
        <dbReference type="EMBL" id="HJC35701.1"/>
    </source>
</evidence>
<keyword evidence="1" id="KW-1133">Transmembrane helix</keyword>
<feature type="transmembrane region" description="Helical" evidence="1">
    <location>
        <begin position="59"/>
        <end position="77"/>
    </location>
</feature>
<keyword evidence="1" id="KW-0812">Transmembrane</keyword>
<accession>A0A9D2SVJ7</accession>
<protein>
    <submittedName>
        <fullName evidence="2">Uncharacterized protein</fullName>
    </submittedName>
</protein>
<name>A0A9D2SVJ7_9FIRM</name>
<dbReference type="EMBL" id="DWWM01000005">
    <property type="protein sequence ID" value="HJC35701.1"/>
    <property type="molecule type" value="Genomic_DNA"/>
</dbReference>
<feature type="transmembrane region" description="Helical" evidence="1">
    <location>
        <begin position="32"/>
        <end position="53"/>
    </location>
</feature>
<keyword evidence="1" id="KW-0472">Membrane</keyword>
<reference evidence="2" key="2">
    <citation type="submission" date="2021-04" db="EMBL/GenBank/DDBJ databases">
        <authorList>
            <person name="Gilroy R."/>
        </authorList>
    </citation>
    <scope>NUCLEOTIDE SEQUENCE</scope>
    <source>
        <strain evidence="2">CHK187-11901</strain>
    </source>
</reference>
<evidence type="ECO:0000256" key="1">
    <source>
        <dbReference type="SAM" id="Phobius"/>
    </source>
</evidence>
<evidence type="ECO:0000313" key="3">
    <source>
        <dbReference type="Proteomes" id="UP000823896"/>
    </source>
</evidence>
<reference evidence="2" key="1">
    <citation type="journal article" date="2021" name="PeerJ">
        <title>Extensive microbial diversity within the chicken gut microbiome revealed by metagenomics and culture.</title>
        <authorList>
            <person name="Gilroy R."/>
            <person name="Ravi A."/>
            <person name="Getino M."/>
            <person name="Pursley I."/>
            <person name="Horton D.L."/>
            <person name="Alikhan N.F."/>
            <person name="Baker D."/>
            <person name="Gharbi K."/>
            <person name="Hall N."/>
            <person name="Watson M."/>
            <person name="Adriaenssens E.M."/>
            <person name="Foster-Nyarko E."/>
            <person name="Jarju S."/>
            <person name="Secka A."/>
            <person name="Antonio M."/>
            <person name="Oren A."/>
            <person name="Chaudhuri R.R."/>
            <person name="La Ragione R."/>
            <person name="Hildebrand F."/>
            <person name="Pallen M.J."/>
        </authorList>
    </citation>
    <scope>NUCLEOTIDE SEQUENCE</scope>
    <source>
        <strain evidence="2">CHK187-11901</strain>
    </source>
</reference>
<feature type="transmembrane region" description="Helical" evidence="1">
    <location>
        <begin position="6"/>
        <end position="25"/>
    </location>
</feature>
<gene>
    <name evidence="2" type="ORF">H9702_01035</name>
</gene>